<feature type="non-terminal residue" evidence="1">
    <location>
        <position position="54"/>
    </location>
</feature>
<dbReference type="EMBL" id="VZRF01016506">
    <property type="protein sequence ID" value="NWT21650.1"/>
    <property type="molecule type" value="Genomic_DNA"/>
</dbReference>
<protein>
    <submittedName>
        <fullName evidence="1">LRC14 protein</fullName>
    </submittedName>
</protein>
<dbReference type="Proteomes" id="UP000589495">
    <property type="component" value="Unassembled WGS sequence"/>
</dbReference>
<dbReference type="AlphaFoldDB" id="A0A7K5LT58"/>
<keyword evidence="2" id="KW-1185">Reference proteome</keyword>
<proteinExistence type="predicted"/>
<gene>
    <name evidence="1" type="primary">Lrrc14_11</name>
    <name evidence="1" type="ORF">VIRALT_R16237</name>
</gene>
<organism evidence="1 2">
    <name type="scientific">Vireo altiloquus</name>
    <name type="common">Black-whiskered vireo</name>
    <name type="synonym">Muscicapa altiloqua</name>
    <dbReference type="NCBI Taxonomy" id="34956"/>
    <lineage>
        <taxon>Eukaryota</taxon>
        <taxon>Metazoa</taxon>
        <taxon>Chordata</taxon>
        <taxon>Craniata</taxon>
        <taxon>Vertebrata</taxon>
        <taxon>Euteleostomi</taxon>
        <taxon>Archelosauria</taxon>
        <taxon>Archosauria</taxon>
        <taxon>Dinosauria</taxon>
        <taxon>Saurischia</taxon>
        <taxon>Theropoda</taxon>
        <taxon>Coelurosauria</taxon>
        <taxon>Aves</taxon>
        <taxon>Neognathae</taxon>
        <taxon>Neoaves</taxon>
        <taxon>Telluraves</taxon>
        <taxon>Australaves</taxon>
        <taxon>Passeriformes</taxon>
        <taxon>Corvoidea</taxon>
        <taxon>Vireonidae</taxon>
        <taxon>Vireoninae</taxon>
        <taxon>Vireo</taxon>
    </lineage>
</organism>
<feature type="non-terminal residue" evidence="1">
    <location>
        <position position="1"/>
    </location>
</feature>
<name>A0A7K5LT58_VIRAL</name>
<evidence type="ECO:0000313" key="2">
    <source>
        <dbReference type="Proteomes" id="UP000589495"/>
    </source>
</evidence>
<sequence>RSLKLENSDIDLQHLTPELTIKIQCLARQLGMLPSLRELNLSFSQLSGNLHQIL</sequence>
<reference evidence="1 2" key="1">
    <citation type="submission" date="2019-09" db="EMBL/GenBank/DDBJ databases">
        <title>Bird 10,000 Genomes (B10K) Project - Family phase.</title>
        <authorList>
            <person name="Zhang G."/>
        </authorList>
    </citation>
    <scope>NUCLEOTIDE SEQUENCE [LARGE SCALE GENOMIC DNA]</scope>
    <source>
        <strain evidence="1">B10K-DU-001-22</strain>
        <tissue evidence="1">Muscle</tissue>
    </source>
</reference>
<evidence type="ECO:0000313" key="1">
    <source>
        <dbReference type="EMBL" id="NWT21650.1"/>
    </source>
</evidence>
<accession>A0A7K5LT58</accession>
<comment type="caution">
    <text evidence="1">The sequence shown here is derived from an EMBL/GenBank/DDBJ whole genome shotgun (WGS) entry which is preliminary data.</text>
</comment>